<dbReference type="Gramene" id="ORUFI12G16040.1">
    <property type="protein sequence ID" value="ORUFI12G16040.1"/>
    <property type="gene ID" value="ORUFI12G16040"/>
</dbReference>
<dbReference type="OMA" id="LCENCCE"/>
<evidence type="ECO:0000313" key="1">
    <source>
        <dbReference type="EnsemblPlants" id="ORUFI12G16040.1"/>
    </source>
</evidence>
<dbReference type="HOGENOM" id="CLU_1954345_0_0_1"/>
<sequence length="146" mass="16284">MTGDAGSRVAAWDWACGMGAPGRAGARAWRGPAAARLCDRVIRENHRMRSRHRVTSAWVEIVFVCLADHFNLCENCCEPGSRGFNGLWKLMNIQMKDLVIDDFMNLNVWVSLVFFPSCMPTTLQVIATSRPLCRLQHASRCEGISG</sequence>
<dbReference type="AlphaFoldDB" id="A0A0E0RI83"/>
<keyword evidence="2" id="KW-1185">Reference proteome</keyword>
<name>A0A0E0RI83_ORYRU</name>
<dbReference type="EnsemblPlants" id="ORUFI12G16040.1">
    <property type="protein sequence ID" value="ORUFI12G16040.1"/>
    <property type="gene ID" value="ORUFI12G16040"/>
</dbReference>
<protein>
    <submittedName>
        <fullName evidence="1">Uncharacterized protein</fullName>
    </submittedName>
</protein>
<accession>A0A0E0RI83</accession>
<evidence type="ECO:0000313" key="2">
    <source>
        <dbReference type="Proteomes" id="UP000008022"/>
    </source>
</evidence>
<reference evidence="2" key="1">
    <citation type="submission" date="2013-06" db="EMBL/GenBank/DDBJ databases">
        <authorList>
            <person name="Zhao Q."/>
        </authorList>
    </citation>
    <scope>NUCLEOTIDE SEQUENCE</scope>
    <source>
        <strain evidence="2">cv. W1943</strain>
    </source>
</reference>
<organism evidence="1 2">
    <name type="scientific">Oryza rufipogon</name>
    <name type="common">Brownbeard rice</name>
    <name type="synonym">Asian wild rice</name>
    <dbReference type="NCBI Taxonomy" id="4529"/>
    <lineage>
        <taxon>Eukaryota</taxon>
        <taxon>Viridiplantae</taxon>
        <taxon>Streptophyta</taxon>
        <taxon>Embryophyta</taxon>
        <taxon>Tracheophyta</taxon>
        <taxon>Spermatophyta</taxon>
        <taxon>Magnoliopsida</taxon>
        <taxon>Liliopsida</taxon>
        <taxon>Poales</taxon>
        <taxon>Poaceae</taxon>
        <taxon>BOP clade</taxon>
        <taxon>Oryzoideae</taxon>
        <taxon>Oryzeae</taxon>
        <taxon>Oryzinae</taxon>
        <taxon>Oryza</taxon>
    </lineage>
</organism>
<dbReference type="Proteomes" id="UP000008022">
    <property type="component" value="Unassembled WGS sequence"/>
</dbReference>
<reference evidence="1" key="2">
    <citation type="submission" date="2015-06" db="UniProtKB">
        <authorList>
            <consortium name="EnsemblPlants"/>
        </authorList>
    </citation>
    <scope>IDENTIFICATION</scope>
</reference>
<proteinExistence type="predicted"/>